<evidence type="ECO:0000313" key="1">
    <source>
        <dbReference type="EMBL" id="EFP78620.1"/>
    </source>
</evidence>
<name>E3K2Q1_PUCGT</name>
<dbReference type="VEuPathDB" id="FungiDB:PGTG_04576"/>
<keyword evidence="2" id="KW-1185">Reference proteome</keyword>
<reference key="1">
    <citation type="submission" date="2007-01" db="EMBL/GenBank/DDBJ databases">
        <title>The Genome Sequence of Puccinia graminis f. sp. tritici Strain CRL 75-36-700-3.</title>
        <authorList>
            <consortium name="The Broad Institute Genome Sequencing Platform"/>
            <person name="Birren B."/>
            <person name="Lander E."/>
            <person name="Galagan J."/>
            <person name="Nusbaum C."/>
            <person name="Devon K."/>
            <person name="Cuomo C."/>
            <person name="Jaffe D."/>
            <person name="Butler J."/>
            <person name="Alvarez P."/>
            <person name="Gnerre S."/>
            <person name="Grabherr M."/>
            <person name="Mauceli E."/>
            <person name="Brockman W."/>
            <person name="Young S."/>
            <person name="LaButti K."/>
            <person name="Sykes S."/>
            <person name="DeCaprio D."/>
            <person name="Crawford M."/>
            <person name="Koehrsen M."/>
            <person name="Engels R."/>
            <person name="Montgomery P."/>
            <person name="Pearson M."/>
            <person name="Howarth C."/>
            <person name="Larson L."/>
            <person name="White J."/>
            <person name="Zeng Q."/>
            <person name="Kodira C."/>
            <person name="Yandava C."/>
            <person name="Alvarado L."/>
            <person name="O'Leary S."/>
            <person name="Szabo L."/>
            <person name="Dean R."/>
            <person name="Schein J."/>
        </authorList>
    </citation>
    <scope>NUCLEOTIDE SEQUENCE</scope>
    <source>
        <strain>CRL 75-36-700-3</strain>
    </source>
</reference>
<gene>
    <name evidence="1" type="ORF">PGTG_04576</name>
</gene>
<dbReference type="HOGENOM" id="CLU_1670264_0_0_1"/>
<proteinExistence type="predicted"/>
<dbReference type="RefSeq" id="XP_003323039.1">
    <property type="nucleotide sequence ID" value="XM_003322991.1"/>
</dbReference>
<dbReference type="Proteomes" id="UP000008783">
    <property type="component" value="Unassembled WGS sequence"/>
</dbReference>
<protein>
    <submittedName>
        <fullName evidence="1">Uncharacterized protein</fullName>
    </submittedName>
</protein>
<dbReference type="InParanoid" id="E3K2Q1"/>
<reference evidence="2" key="2">
    <citation type="journal article" date="2011" name="Proc. Natl. Acad. Sci. U.S.A.">
        <title>Obligate biotrophy features unraveled by the genomic analysis of rust fungi.</title>
        <authorList>
            <person name="Duplessis S."/>
            <person name="Cuomo C.A."/>
            <person name="Lin Y.-C."/>
            <person name="Aerts A."/>
            <person name="Tisserant E."/>
            <person name="Veneault-Fourrey C."/>
            <person name="Joly D.L."/>
            <person name="Hacquard S."/>
            <person name="Amselem J."/>
            <person name="Cantarel B.L."/>
            <person name="Chiu R."/>
            <person name="Coutinho P.M."/>
            <person name="Feau N."/>
            <person name="Field M."/>
            <person name="Frey P."/>
            <person name="Gelhaye E."/>
            <person name="Goldberg J."/>
            <person name="Grabherr M.G."/>
            <person name="Kodira C.D."/>
            <person name="Kohler A."/>
            <person name="Kuees U."/>
            <person name="Lindquist E.A."/>
            <person name="Lucas S.M."/>
            <person name="Mago R."/>
            <person name="Mauceli E."/>
            <person name="Morin E."/>
            <person name="Murat C."/>
            <person name="Pangilinan J.L."/>
            <person name="Park R."/>
            <person name="Pearson M."/>
            <person name="Quesneville H."/>
            <person name="Rouhier N."/>
            <person name="Sakthikumar S."/>
            <person name="Salamov A.A."/>
            <person name="Schmutz J."/>
            <person name="Selles B."/>
            <person name="Shapiro H."/>
            <person name="Tanguay P."/>
            <person name="Tuskan G.A."/>
            <person name="Henrissat B."/>
            <person name="Van de Peer Y."/>
            <person name="Rouze P."/>
            <person name="Ellis J.G."/>
            <person name="Dodds P.N."/>
            <person name="Schein J.E."/>
            <person name="Zhong S."/>
            <person name="Hamelin R.C."/>
            <person name="Grigoriev I.V."/>
            <person name="Szabo L.J."/>
            <person name="Martin F."/>
        </authorList>
    </citation>
    <scope>NUCLEOTIDE SEQUENCE [LARGE SCALE GENOMIC DNA]</scope>
    <source>
        <strain evidence="2">CRL 75-36-700-3 / race SCCL</strain>
    </source>
</reference>
<sequence>MCNLDTETLQKHFPLTGPKWKSDSGSSFKGEELPQDVVETIKKKVLEGIPRDWNFSHYRSFFKENDVLFHTLEEFSPKKKNTPTKEQRTLKYDATFSQGFKEKMNSMSSSFKFLEELNNIRDYLIKSEVYTWTPKDLKAWSNQEDNNITKEFLGRSVH</sequence>
<dbReference type="KEGG" id="pgr:PGTG_04576"/>
<dbReference type="EMBL" id="DS178270">
    <property type="protein sequence ID" value="EFP78620.1"/>
    <property type="molecule type" value="Genomic_DNA"/>
</dbReference>
<accession>E3K2Q1</accession>
<dbReference type="OrthoDB" id="10510227at2759"/>
<dbReference type="AlphaFoldDB" id="E3K2Q1"/>
<evidence type="ECO:0000313" key="2">
    <source>
        <dbReference type="Proteomes" id="UP000008783"/>
    </source>
</evidence>
<organism evidence="1 2">
    <name type="scientific">Puccinia graminis f. sp. tritici (strain CRL 75-36-700-3 / race SCCL)</name>
    <name type="common">Black stem rust fungus</name>
    <dbReference type="NCBI Taxonomy" id="418459"/>
    <lineage>
        <taxon>Eukaryota</taxon>
        <taxon>Fungi</taxon>
        <taxon>Dikarya</taxon>
        <taxon>Basidiomycota</taxon>
        <taxon>Pucciniomycotina</taxon>
        <taxon>Pucciniomycetes</taxon>
        <taxon>Pucciniales</taxon>
        <taxon>Pucciniaceae</taxon>
        <taxon>Puccinia</taxon>
    </lineage>
</organism>
<dbReference type="GeneID" id="10536472"/>